<dbReference type="RefSeq" id="WP_130856283.1">
    <property type="nucleotide sequence ID" value="NZ_JBHLWO010000001.1"/>
</dbReference>
<evidence type="ECO:0008006" key="4">
    <source>
        <dbReference type="Google" id="ProtNLM"/>
    </source>
</evidence>
<feature type="transmembrane region" description="Helical" evidence="1">
    <location>
        <begin position="87"/>
        <end position="108"/>
    </location>
</feature>
<keyword evidence="1" id="KW-0472">Membrane</keyword>
<evidence type="ECO:0000256" key="1">
    <source>
        <dbReference type="SAM" id="Phobius"/>
    </source>
</evidence>
<accession>A0ABV6HJW4</accession>
<dbReference type="EMBL" id="JBHLWO010000001">
    <property type="protein sequence ID" value="MFC0318223.1"/>
    <property type="molecule type" value="Genomic_DNA"/>
</dbReference>
<gene>
    <name evidence="2" type="ORF">ACFFI0_07875</name>
</gene>
<dbReference type="Proteomes" id="UP001589774">
    <property type="component" value="Unassembled WGS sequence"/>
</dbReference>
<reference evidence="2 3" key="1">
    <citation type="submission" date="2024-09" db="EMBL/GenBank/DDBJ databases">
        <authorList>
            <person name="Sun Q."/>
            <person name="Mori K."/>
        </authorList>
    </citation>
    <scope>NUCLEOTIDE SEQUENCE [LARGE SCALE GENOMIC DNA]</scope>
    <source>
        <strain evidence="2 3">CCM 7765</strain>
    </source>
</reference>
<feature type="transmembrane region" description="Helical" evidence="1">
    <location>
        <begin position="120"/>
        <end position="138"/>
    </location>
</feature>
<evidence type="ECO:0000313" key="3">
    <source>
        <dbReference type="Proteomes" id="UP001589774"/>
    </source>
</evidence>
<evidence type="ECO:0000313" key="2">
    <source>
        <dbReference type="EMBL" id="MFC0318223.1"/>
    </source>
</evidence>
<keyword evidence="1" id="KW-0812">Transmembrane</keyword>
<sequence>MEKHHPIVAGTVGTTLMTLFSYMVAASKGEKFEEPALLAEMVEKLTKEKELARISGWTMHFAMGCSMAFVFQQIWKQTKTNPGIKQGLIAGVLSGLSGILIWKVVFKFHPNPPPIPFNRYYGHLLLAHVVFSMGVALTSRNYKNEKIQQSIGNEESK</sequence>
<keyword evidence="3" id="KW-1185">Reference proteome</keyword>
<keyword evidence="1" id="KW-1133">Transmembrane helix</keyword>
<feature type="transmembrane region" description="Helical" evidence="1">
    <location>
        <begin position="54"/>
        <end position="75"/>
    </location>
</feature>
<feature type="transmembrane region" description="Helical" evidence="1">
    <location>
        <begin position="7"/>
        <end position="25"/>
    </location>
</feature>
<protein>
    <recommendedName>
        <fullName evidence="4">DUF1440 domain-containing protein</fullName>
    </recommendedName>
</protein>
<comment type="caution">
    <text evidence="2">The sequence shown here is derived from an EMBL/GenBank/DDBJ whole genome shotgun (WGS) entry which is preliminary data.</text>
</comment>
<name>A0ABV6HJW4_9SPHI</name>
<organism evidence="2 3">
    <name type="scientific">Olivibacter oleidegradans</name>
    <dbReference type="NCBI Taxonomy" id="760123"/>
    <lineage>
        <taxon>Bacteria</taxon>
        <taxon>Pseudomonadati</taxon>
        <taxon>Bacteroidota</taxon>
        <taxon>Sphingobacteriia</taxon>
        <taxon>Sphingobacteriales</taxon>
        <taxon>Sphingobacteriaceae</taxon>
        <taxon>Olivibacter</taxon>
    </lineage>
</organism>
<proteinExistence type="predicted"/>